<evidence type="ECO:0000313" key="1">
    <source>
        <dbReference type="EMBL" id="EST11083.1"/>
    </source>
</evidence>
<protein>
    <submittedName>
        <fullName evidence="1">Uncharacterized protein</fullName>
    </submittedName>
</protein>
<comment type="caution">
    <text evidence="1">The sequence shown here is derived from an EMBL/GenBank/DDBJ whole genome shotgun (WGS) entry which is preliminary data.</text>
</comment>
<evidence type="ECO:0000313" key="2">
    <source>
        <dbReference type="Proteomes" id="UP000018296"/>
    </source>
</evidence>
<accession>V6IV59</accession>
<dbReference type="AlphaFoldDB" id="V6IV59"/>
<keyword evidence="2" id="KW-1185">Reference proteome</keyword>
<dbReference type="EMBL" id="AWTC01000014">
    <property type="protein sequence ID" value="EST11083.1"/>
    <property type="molecule type" value="Genomic_DNA"/>
</dbReference>
<reference evidence="1 2" key="1">
    <citation type="journal article" date="2013" name="Genome Announc.">
        <title>Genome Sequence of Sporolactobacillus laevolacticus DSM442, an Efficient Polymer-Grade D-Lactate Producer from Agricultural Waste Cottonseed as a Nitrogen Source.</title>
        <authorList>
            <person name="Wang H."/>
            <person name="Wang L."/>
            <person name="Ju J."/>
            <person name="Yu B."/>
            <person name="Ma Y."/>
        </authorList>
    </citation>
    <scope>NUCLEOTIDE SEQUENCE [LARGE SCALE GENOMIC DNA]</scope>
    <source>
        <strain evidence="1 2">DSM 442</strain>
    </source>
</reference>
<sequence length="53" mass="6375">MIHLKLIKVINTNKVAFSRQHKAYFSVRLITLFGIYYKEINVLRILRKIVSHF</sequence>
<name>V6IV59_9BACL</name>
<organism evidence="1 2">
    <name type="scientific">Sporolactobacillus laevolacticus DSM 442</name>
    <dbReference type="NCBI Taxonomy" id="1395513"/>
    <lineage>
        <taxon>Bacteria</taxon>
        <taxon>Bacillati</taxon>
        <taxon>Bacillota</taxon>
        <taxon>Bacilli</taxon>
        <taxon>Bacillales</taxon>
        <taxon>Sporolactobacillaceae</taxon>
        <taxon>Sporolactobacillus</taxon>
    </lineage>
</organism>
<dbReference type="Proteomes" id="UP000018296">
    <property type="component" value="Unassembled WGS sequence"/>
</dbReference>
<gene>
    <name evidence="1" type="ORF">P343_13710</name>
</gene>
<proteinExistence type="predicted"/>